<keyword evidence="3 4" id="KW-0687">Ribonucleoprotein</keyword>
<dbReference type="PRINTS" id="PR00974">
    <property type="entry name" value="RIBOSOMALS18"/>
</dbReference>
<evidence type="ECO:0000313" key="6">
    <source>
        <dbReference type="Proteomes" id="UP000230759"/>
    </source>
</evidence>
<dbReference type="Gene3D" id="4.10.640.10">
    <property type="entry name" value="Ribosomal protein S18"/>
    <property type="match status" value="1"/>
</dbReference>
<proteinExistence type="inferred from homology"/>
<sequence length="79" mass="9209">MVLKKSGRRRRGALKLRPVARNCIFCKEGKNPDYKKYQELGQFVSDRARILGKDRTGVCAKHQRRLSREIKRARILGLI</sequence>
<dbReference type="GO" id="GO:0003735">
    <property type="term" value="F:structural constituent of ribosome"/>
    <property type="evidence" value="ECO:0007669"/>
    <property type="project" value="InterPro"/>
</dbReference>
<dbReference type="EMBL" id="PCSV01000013">
    <property type="protein sequence ID" value="PIP57257.1"/>
    <property type="molecule type" value="Genomic_DNA"/>
</dbReference>
<evidence type="ECO:0000256" key="2">
    <source>
        <dbReference type="ARBA" id="ARBA00022980"/>
    </source>
</evidence>
<name>A0A2H0BHW9_9BACT</name>
<dbReference type="Pfam" id="PF01084">
    <property type="entry name" value="Ribosomal_S18"/>
    <property type="match status" value="1"/>
</dbReference>
<dbReference type="PANTHER" id="PTHR13479:SF40">
    <property type="entry name" value="SMALL RIBOSOMAL SUBUNIT PROTEIN BS18M"/>
    <property type="match status" value="1"/>
</dbReference>
<evidence type="ECO:0000313" key="5">
    <source>
        <dbReference type="EMBL" id="PIP57257.1"/>
    </source>
</evidence>
<organism evidence="5 6">
    <name type="scientific">Candidatus Woesebacteria bacterium CG22_combo_CG10-13_8_21_14_all_45_10</name>
    <dbReference type="NCBI Taxonomy" id="1975060"/>
    <lineage>
        <taxon>Bacteria</taxon>
        <taxon>Candidatus Woeseibacteriota</taxon>
    </lineage>
</organism>
<comment type="caution">
    <text evidence="5">The sequence shown here is derived from an EMBL/GenBank/DDBJ whole genome shotgun (WGS) entry which is preliminary data.</text>
</comment>
<evidence type="ECO:0000256" key="4">
    <source>
        <dbReference type="RuleBase" id="RU003910"/>
    </source>
</evidence>
<dbReference type="PANTHER" id="PTHR13479">
    <property type="entry name" value="30S RIBOSOMAL PROTEIN S18"/>
    <property type="match status" value="1"/>
</dbReference>
<dbReference type="InterPro" id="IPR036870">
    <property type="entry name" value="Ribosomal_bS18_sf"/>
</dbReference>
<gene>
    <name evidence="5" type="primary">rpsR</name>
    <name evidence="5" type="ORF">COX04_00490</name>
</gene>
<evidence type="ECO:0000256" key="3">
    <source>
        <dbReference type="ARBA" id="ARBA00023274"/>
    </source>
</evidence>
<keyword evidence="2 4" id="KW-0689">Ribosomal protein</keyword>
<dbReference type="GO" id="GO:0006412">
    <property type="term" value="P:translation"/>
    <property type="evidence" value="ECO:0007669"/>
    <property type="project" value="InterPro"/>
</dbReference>
<accession>A0A2H0BHW9</accession>
<protein>
    <submittedName>
        <fullName evidence="5">30S ribosomal protein S18</fullName>
    </submittedName>
</protein>
<comment type="similarity">
    <text evidence="1 4">Belongs to the bacterial ribosomal protein bS18 family.</text>
</comment>
<evidence type="ECO:0000256" key="1">
    <source>
        <dbReference type="ARBA" id="ARBA00005589"/>
    </source>
</evidence>
<dbReference type="GO" id="GO:0070181">
    <property type="term" value="F:small ribosomal subunit rRNA binding"/>
    <property type="evidence" value="ECO:0007669"/>
    <property type="project" value="TreeGrafter"/>
</dbReference>
<dbReference type="NCBIfam" id="TIGR00165">
    <property type="entry name" value="S18"/>
    <property type="match status" value="1"/>
</dbReference>
<dbReference type="InterPro" id="IPR001648">
    <property type="entry name" value="Ribosomal_bS18"/>
</dbReference>
<dbReference type="SUPFAM" id="SSF46911">
    <property type="entry name" value="Ribosomal protein S18"/>
    <property type="match status" value="1"/>
</dbReference>
<reference evidence="5 6" key="1">
    <citation type="submission" date="2017-09" db="EMBL/GenBank/DDBJ databases">
        <title>Depth-based differentiation of microbial function through sediment-hosted aquifers and enrichment of novel symbionts in the deep terrestrial subsurface.</title>
        <authorList>
            <person name="Probst A.J."/>
            <person name="Ladd B."/>
            <person name="Jarett J.K."/>
            <person name="Geller-Mcgrath D.E."/>
            <person name="Sieber C.M."/>
            <person name="Emerson J.B."/>
            <person name="Anantharaman K."/>
            <person name="Thomas B.C."/>
            <person name="Malmstrom R."/>
            <person name="Stieglmeier M."/>
            <person name="Klingl A."/>
            <person name="Woyke T."/>
            <person name="Ryan C.M."/>
            <person name="Banfield J.F."/>
        </authorList>
    </citation>
    <scope>NUCLEOTIDE SEQUENCE [LARGE SCALE GENOMIC DNA]</scope>
    <source>
        <strain evidence="5">CG22_combo_CG10-13_8_21_14_all_45_10</strain>
    </source>
</reference>
<dbReference type="GO" id="GO:0022627">
    <property type="term" value="C:cytosolic small ribosomal subunit"/>
    <property type="evidence" value="ECO:0007669"/>
    <property type="project" value="TreeGrafter"/>
</dbReference>
<dbReference type="AlphaFoldDB" id="A0A2H0BHW9"/>
<dbReference type="Proteomes" id="UP000230759">
    <property type="component" value="Unassembled WGS sequence"/>
</dbReference>